<proteinExistence type="predicted"/>
<accession>A0A8X7QAJ7</accession>
<dbReference type="Proteomes" id="UP000886595">
    <property type="component" value="Unassembled WGS sequence"/>
</dbReference>
<organism evidence="1 2">
    <name type="scientific">Brassica carinata</name>
    <name type="common">Ethiopian mustard</name>
    <name type="synonym">Abyssinian cabbage</name>
    <dbReference type="NCBI Taxonomy" id="52824"/>
    <lineage>
        <taxon>Eukaryota</taxon>
        <taxon>Viridiplantae</taxon>
        <taxon>Streptophyta</taxon>
        <taxon>Embryophyta</taxon>
        <taxon>Tracheophyta</taxon>
        <taxon>Spermatophyta</taxon>
        <taxon>Magnoliopsida</taxon>
        <taxon>eudicotyledons</taxon>
        <taxon>Gunneridae</taxon>
        <taxon>Pentapetalae</taxon>
        <taxon>rosids</taxon>
        <taxon>malvids</taxon>
        <taxon>Brassicales</taxon>
        <taxon>Brassicaceae</taxon>
        <taxon>Brassiceae</taxon>
        <taxon>Brassica</taxon>
    </lineage>
</organism>
<sequence>MIATEEEVVVEETVEEQVAVVITAVTSVTRVAIVFTKQVVVVVPDFSISGRVRLVLHKQAHLKLMCVKARSVKLGSQLKTIDECDGIQNDNGIVTYLSSVEAYAGLKKIMKEIQAWLKVELREVRRDKRRQGDAEDEQACSSIKRCRHQVRVMDLDQTGGVL</sequence>
<evidence type="ECO:0000313" key="2">
    <source>
        <dbReference type="Proteomes" id="UP000886595"/>
    </source>
</evidence>
<dbReference type="OrthoDB" id="10523848at2759"/>
<evidence type="ECO:0000313" key="1">
    <source>
        <dbReference type="EMBL" id="KAG2266630.1"/>
    </source>
</evidence>
<comment type="caution">
    <text evidence="1">The sequence shown here is derived from an EMBL/GenBank/DDBJ whole genome shotgun (WGS) entry which is preliminary data.</text>
</comment>
<dbReference type="AlphaFoldDB" id="A0A8X7QAJ7"/>
<protein>
    <submittedName>
        <fullName evidence="1">Uncharacterized protein</fullName>
    </submittedName>
</protein>
<keyword evidence="2" id="KW-1185">Reference proteome</keyword>
<dbReference type="EMBL" id="JAAMPC010000014">
    <property type="protein sequence ID" value="KAG2266630.1"/>
    <property type="molecule type" value="Genomic_DNA"/>
</dbReference>
<gene>
    <name evidence="1" type="ORF">Bca52824_073709</name>
</gene>
<name>A0A8X7QAJ7_BRACI</name>
<reference evidence="1 2" key="1">
    <citation type="submission" date="2020-02" db="EMBL/GenBank/DDBJ databases">
        <authorList>
            <person name="Ma Q."/>
            <person name="Huang Y."/>
            <person name="Song X."/>
            <person name="Pei D."/>
        </authorList>
    </citation>
    <scope>NUCLEOTIDE SEQUENCE [LARGE SCALE GENOMIC DNA]</scope>
    <source>
        <strain evidence="1">Sxm20200214</strain>
        <tissue evidence="1">Leaf</tissue>
    </source>
</reference>